<dbReference type="GO" id="GO:0003676">
    <property type="term" value="F:nucleic acid binding"/>
    <property type="evidence" value="ECO:0007669"/>
    <property type="project" value="InterPro"/>
</dbReference>
<dbReference type="EMBL" id="MEHD01000054">
    <property type="protein sequence ID" value="ODR44921.1"/>
    <property type="molecule type" value="Genomic_DNA"/>
</dbReference>
<dbReference type="PANTHER" id="PTHR38462">
    <property type="entry name" value="EXONUCLEASE-LIKE PROTEIN"/>
    <property type="match status" value="1"/>
</dbReference>
<comment type="caution">
    <text evidence="2">The sequence shown here is derived from an EMBL/GenBank/DDBJ whole genome shotgun (WGS) entry which is preliminary data.</text>
</comment>
<dbReference type="EMBL" id="MEHA01000032">
    <property type="protein sequence ID" value="ODR43842.1"/>
    <property type="molecule type" value="Genomic_DNA"/>
</dbReference>
<dbReference type="SUPFAM" id="SSF53098">
    <property type="entry name" value="Ribonuclease H-like"/>
    <property type="match status" value="1"/>
</dbReference>
<sequence>MKTRIQTLHTTNENAIRQFLGKDGNILFFDIETTGLSPKNASVYLIGAAVIEDKKWTLHQWFAENTAEEEAILDAFLQFSVPYKKLVHFNGTTFDIPFLQAKCKKYGLTASFAEMEQTDIYRQISPFKNLLKLSNCKQKTLEEFLGLNREDPFNGGQLIELYKVYRQERDHRLLEVLLLHNADDLRGMLSVVSILSYPALFAMHPENARAELDIGTDYEGNRQKELLLYLQLPVFLPVPLALHAGGCFFSAKEDSGVLKIPVYSGELKFFYPDYKNYAYLPEEDKAIHKSVAVYVDKAHRVPATPATCYTKKEGDFLPQHLLPTQDDLFTPAFRREARQRAPRSAGRPYAQEKESFFLLEEAFLNDSGRLSLYAHHILNGMR</sequence>
<name>A0A1E3U8Z4_9FIRM</name>
<feature type="domain" description="YprB ribonuclease H-like" evidence="1">
    <location>
        <begin position="27"/>
        <end position="193"/>
    </location>
</feature>
<dbReference type="InterPro" id="IPR036397">
    <property type="entry name" value="RNaseH_sf"/>
</dbReference>
<dbReference type="OrthoDB" id="9790530at2"/>
<evidence type="ECO:0000313" key="4">
    <source>
        <dbReference type="Proteomes" id="UP000094271"/>
    </source>
</evidence>
<accession>A0A1E3U8Z4</accession>
<dbReference type="Gene3D" id="3.30.420.10">
    <property type="entry name" value="Ribonuclease H-like superfamily/Ribonuclease H"/>
    <property type="match status" value="1"/>
</dbReference>
<dbReference type="InterPro" id="IPR012337">
    <property type="entry name" value="RNaseH-like_sf"/>
</dbReference>
<evidence type="ECO:0000313" key="3">
    <source>
        <dbReference type="EMBL" id="ODR44921.1"/>
    </source>
</evidence>
<reference evidence="3 5" key="1">
    <citation type="submission" date="2016-08" db="EMBL/GenBank/DDBJ databases">
        <title>Characterization of Isolates of Eisenbergiella tayi Derived from Blood Cultures, Using Whole Genome Sequencing.</title>
        <authorList>
            <person name="Bernier A.-M."/>
            <person name="Burdz T."/>
            <person name="Wiebe D."/>
            <person name="Bernard K."/>
        </authorList>
    </citation>
    <scope>NUCLEOTIDE SEQUENCE [LARGE SCALE GENOMIC DNA]</scope>
    <source>
        <strain evidence="3 5">NML120146</strain>
    </source>
</reference>
<evidence type="ECO:0000259" key="1">
    <source>
        <dbReference type="Pfam" id="PF13482"/>
    </source>
</evidence>
<dbReference type="Pfam" id="PF13482">
    <property type="entry name" value="RNase_H_2"/>
    <property type="match status" value="1"/>
</dbReference>
<dbReference type="RefSeq" id="WP_069408849.1">
    <property type="nucleotide sequence ID" value="NZ_DAWDRA010000326.1"/>
</dbReference>
<gene>
    <name evidence="2" type="ORF">BEI59_29345</name>
    <name evidence="3" type="ORF">BEI63_29615</name>
</gene>
<protein>
    <recommendedName>
        <fullName evidence="1">YprB ribonuclease H-like domain-containing protein</fullName>
    </recommendedName>
</protein>
<dbReference type="InterPro" id="IPR038720">
    <property type="entry name" value="YprB_RNase_H-like_dom"/>
</dbReference>
<reference evidence="2 4" key="2">
    <citation type="submission" date="2016-08" db="EMBL/GenBank/DDBJ databases">
        <authorList>
            <person name="Seilhamer J.J."/>
        </authorList>
    </citation>
    <scope>NUCLEOTIDE SEQUENCE [LARGE SCALE GENOMIC DNA]</scope>
    <source>
        <strain evidence="2 4">NML150140-1</strain>
    </source>
</reference>
<dbReference type="PANTHER" id="PTHR38462:SF1">
    <property type="entry name" value="YPRB RIBONUCLEASE H-LIKE DOMAIN-CONTAINING PROTEIN"/>
    <property type="match status" value="1"/>
</dbReference>
<organism evidence="2 4">
    <name type="scientific">Eisenbergiella tayi</name>
    <dbReference type="NCBI Taxonomy" id="1432052"/>
    <lineage>
        <taxon>Bacteria</taxon>
        <taxon>Bacillati</taxon>
        <taxon>Bacillota</taxon>
        <taxon>Clostridia</taxon>
        <taxon>Lachnospirales</taxon>
        <taxon>Lachnospiraceae</taxon>
        <taxon>Eisenbergiella</taxon>
    </lineage>
</organism>
<keyword evidence="5" id="KW-1185">Reference proteome</keyword>
<evidence type="ECO:0000313" key="5">
    <source>
        <dbReference type="Proteomes" id="UP000094869"/>
    </source>
</evidence>
<evidence type="ECO:0000313" key="2">
    <source>
        <dbReference type="EMBL" id="ODR43842.1"/>
    </source>
</evidence>
<dbReference type="Proteomes" id="UP000094271">
    <property type="component" value="Unassembled WGS sequence"/>
</dbReference>
<dbReference type="AlphaFoldDB" id="A0A1E3U8Z4"/>
<dbReference type="Proteomes" id="UP000094869">
    <property type="component" value="Unassembled WGS sequence"/>
</dbReference>
<proteinExistence type="predicted"/>